<evidence type="ECO:0000313" key="2">
    <source>
        <dbReference type="EMBL" id="RSM84984.1"/>
    </source>
</evidence>
<dbReference type="Proteomes" id="UP000287547">
    <property type="component" value="Unassembled WGS sequence"/>
</dbReference>
<protein>
    <submittedName>
        <fullName evidence="2">Uncharacterized protein</fullName>
    </submittedName>
</protein>
<name>A0A428ZAA5_KIBAR</name>
<keyword evidence="1" id="KW-0802">TPR repeat</keyword>
<accession>A0A428ZAA5</accession>
<dbReference type="InterPro" id="IPR011990">
    <property type="entry name" value="TPR-like_helical_dom_sf"/>
</dbReference>
<evidence type="ECO:0000313" key="3">
    <source>
        <dbReference type="Proteomes" id="UP000287547"/>
    </source>
</evidence>
<evidence type="ECO:0000256" key="1">
    <source>
        <dbReference type="PROSITE-ProRule" id="PRU00339"/>
    </source>
</evidence>
<dbReference type="SUPFAM" id="SSF48452">
    <property type="entry name" value="TPR-like"/>
    <property type="match status" value="1"/>
</dbReference>
<reference evidence="2 3" key="1">
    <citation type="submission" date="2018-05" db="EMBL/GenBank/DDBJ databases">
        <title>Evolution of GPA BGCs.</title>
        <authorList>
            <person name="Waglechner N."/>
            <person name="Wright G.D."/>
        </authorList>
    </citation>
    <scope>NUCLEOTIDE SEQUENCE [LARGE SCALE GENOMIC DNA]</scope>
    <source>
        <strain evidence="2 3">A82846</strain>
    </source>
</reference>
<gene>
    <name evidence="2" type="ORF">DMH04_19200</name>
</gene>
<dbReference type="Gene3D" id="1.25.40.10">
    <property type="entry name" value="Tetratricopeptide repeat domain"/>
    <property type="match status" value="1"/>
</dbReference>
<dbReference type="PROSITE" id="PS50005">
    <property type="entry name" value="TPR"/>
    <property type="match status" value="1"/>
</dbReference>
<dbReference type="InterPro" id="IPR019734">
    <property type="entry name" value="TPR_rpt"/>
</dbReference>
<dbReference type="Pfam" id="PF14559">
    <property type="entry name" value="TPR_19"/>
    <property type="match status" value="1"/>
</dbReference>
<dbReference type="PANTHER" id="PTHR12558:SF13">
    <property type="entry name" value="CELL DIVISION CYCLE PROTEIN 27 HOMOLOG"/>
    <property type="match status" value="1"/>
</dbReference>
<dbReference type="EMBL" id="QHKI01000014">
    <property type="protein sequence ID" value="RSM84984.1"/>
    <property type="molecule type" value="Genomic_DNA"/>
</dbReference>
<dbReference type="PANTHER" id="PTHR12558">
    <property type="entry name" value="CELL DIVISION CYCLE 16,23,27"/>
    <property type="match status" value="1"/>
</dbReference>
<comment type="caution">
    <text evidence="2">The sequence shown here is derived from an EMBL/GenBank/DDBJ whole genome shotgun (WGS) entry which is preliminary data.</text>
</comment>
<dbReference type="AlphaFoldDB" id="A0A428ZAA5"/>
<proteinExistence type="predicted"/>
<feature type="repeat" description="TPR" evidence="1">
    <location>
        <begin position="142"/>
        <end position="175"/>
    </location>
</feature>
<organism evidence="2 3">
    <name type="scientific">Kibdelosporangium aridum</name>
    <dbReference type="NCBI Taxonomy" id="2030"/>
    <lineage>
        <taxon>Bacteria</taxon>
        <taxon>Bacillati</taxon>
        <taxon>Actinomycetota</taxon>
        <taxon>Actinomycetes</taxon>
        <taxon>Pseudonocardiales</taxon>
        <taxon>Pseudonocardiaceae</taxon>
        <taxon>Kibdelosporangium</taxon>
    </lineage>
</organism>
<dbReference type="SMART" id="SM00028">
    <property type="entry name" value="TPR"/>
    <property type="match status" value="4"/>
</dbReference>
<sequence>MAQAQEAPGMRFLVIVVAAVALIAAAVTLTQSDESTVAVEPISRVNRLRQNVDSLQARLNRLPGDASGWAQLGSSYVELARTTTDPTYYVKAQGALEKSMKLVPDGNGEAMIGLGALANARHDFAEAKDWATRAQVVMPDTAEVYGVLADALTQLGDDNGATDAVQRMLDLKPNIAAFTRAAYHFELHGQEAEARSAMQRGLDSAASSDEVAFCEYQLGELAWNARQIEQASVHYERGLVTSPKDPALLHGRAKVLAAQGKIDEALAGYQDLTARAPQYIPDYARLLARTGRKAEAGQQYDILAKQQKLLESQGASDDLVASEVAADRGDNATALRLAEAEWTKRQSVFVADAMAWALHLNGRHAEALSYSDKAVALGWRNATVLEHRNAILGAIR</sequence>